<dbReference type="EC" id="1.3.1.33" evidence="3"/>
<sequence>MKEKSNVFKKNKPLTIFITGGSSGIGFQAVLKLISLGHNIILPCKNISRANEVLTNLFNHSLDKSSDKGEIFTPIMDLSDLNSIDSLCSEVKNRRWNIDVLILNAGLQYTGSKTPRRSTQGIELTFAVNHLSHFYLTQKILPLIDISNDPKIIITSSEVHNPNSGGGKVGAKASLGNLKGLESCAGFDMIDGNKFNADKAYKDSKLCNIIFARKLSEYLISKKLSIPVIAWAPGLVISRDNQGFFRYSRKYNQLGQILFSFLARDILRITTSSKNAGLLLSDLACLCKYRKPGFNYYSNKIVSLGKFTFEQTEISNDAQRRDLSDKLWELSQSLIDRILK</sequence>
<comment type="similarity">
    <text evidence="1">Belongs to the short-chain dehydrogenases/reductases (SDR) family.</text>
</comment>
<gene>
    <name evidence="3" type="ORF">EV03_1863</name>
</gene>
<dbReference type="Proteomes" id="UP000030392">
    <property type="component" value="Unassembled WGS sequence"/>
</dbReference>
<name>A0A0A2C3K5_PROMR</name>
<dbReference type="AlphaFoldDB" id="A0A0A2C3K5"/>
<dbReference type="EMBL" id="JNAX01000015">
    <property type="protein sequence ID" value="KGG19480.1"/>
    <property type="molecule type" value="Genomic_DNA"/>
</dbReference>
<organism evidence="3 4">
    <name type="scientific">Prochlorococcus marinus str. PAC1</name>
    <dbReference type="NCBI Taxonomy" id="59924"/>
    <lineage>
        <taxon>Bacteria</taxon>
        <taxon>Bacillati</taxon>
        <taxon>Cyanobacteriota</taxon>
        <taxon>Cyanophyceae</taxon>
        <taxon>Synechococcales</taxon>
        <taxon>Prochlorococcaceae</taxon>
        <taxon>Prochlorococcus</taxon>
    </lineage>
</organism>
<dbReference type="PRINTS" id="PR00081">
    <property type="entry name" value="GDHRDH"/>
</dbReference>
<dbReference type="UniPathway" id="UPA00668"/>
<dbReference type="PANTHER" id="PTHR24320:SF152">
    <property type="entry name" value="SHORT-CHAIN DEHYDROGENASE_REDUCTASE FAMILY PROTEIN"/>
    <property type="match status" value="1"/>
</dbReference>
<dbReference type="RefSeq" id="WP_036907094.1">
    <property type="nucleotide sequence ID" value="NZ_CP138967.1"/>
</dbReference>
<evidence type="ECO:0000313" key="4">
    <source>
        <dbReference type="Proteomes" id="UP000030392"/>
    </source>
</evidence>
<proteinExistence type="inferred from homology"/>
<dbReference type="Pfam" id="PF00106">
    <property type="entry name" value="adh_short"/>
    <property type="match status" value="1"/>
</dbReference>
<dbReference type="SUPFAM" id="SSF51735">
    <property type="entry name" value="NAD(P)-binding Rossmann-fold domains"/>
    <property type="match status" value="1"/>
</dbReference>
<comment type="caution">
    <text evidence="3">The sequence shown here is derived from an EMBL/GenBank/DDBJ whole genome shotgun (WGS) entry which is preliminary data.</text>
</comment>
<protein>
    <submittedName>
        <fullName evidence="3">Light-dependent protochlorophyllide reductase</fullName>
        <ecNumber evidence="3">1.3.1.33</ecNumber>
    </submittedName>
</protein>
<keyword evidence="2 3" id="KW-0560">Oxidoreductase</keyword>
<reference evidence="4" key="1">
    <citation type="journal article" date="2014" name="Sci. Data">
        <title>Genomes of diverse isolates of the marine cyanobacterium Prochlorococcus.</title>
        <authorList>
            <person name="Biller S."/>
            <person name="Berube P."/>
            <person name="Thompson J."/>
            <person name="Kelly L."/>
            <person name="Roggensack S."/>
            <person name="Awad L."/>
            <person name="Roache-Johnson K."/>
            <person name="Ding H."/>
            <person name="Giovannoni S.J."/>
            <person name="Moore L.R."/>
            <person name="Chisholm S.W."/>
        </authorList>
    </citation>
    <scope>NUCLEOTIDE SEQUENCE [LARGE SCALE GENOMIC DNA]</scope>
    <source>
        <strain evidence="4">PAC1</strain>
    </source>
</reference>
<dbReference type="InterPro" id="IPR002347">
    <property type="entry name" value="SDR_fam"/>
</dbReference>
<evidence type="ECO:0000256" key="2">
    <source>
        <dbReference type="ARBA" id="ARBA00023002"/>
    </source>
</evidence>
<evidence type="ECO:0000313" key="3">
    <source>
        <dbReference type="EMBL" id="KGG19480.1"/>
    </source>
</evidence>
<dbReference type="GO" id="GO:0016630">
    <property type="term" value="F:protochlorophyllide reductase activity"/>
    <property type="evidence" value="ECO:0007669"/>
    <property type="project" value="UniProtKB-EC"/>
</dbReference>
<evidence type="ECO:0000256" key="1">
    <source>
        <dbReference type="ARBA" id="ARBA00006484"/>
    </source>
</evidence>
<dbReference type="PANTHER" id="PTHR24320">
    <property type="entry name" value="RETINOL DEHYDROGENASE"/>
    <property type="match status" value="1"/>
</dbReference>
<accession>A0A0A2C3K5</accession>
<dbReference type="InterPro" id="IPR036291">
    <property type="entry name" value="NAD(P)-bd_dom_sf"/>
</dbReference>
<dbReference type="Gene3D" id="3.40.50.720">
    <property type="entry name" value="NAD(P)-binding Rossmann-like Domain"/>
    <property type="match status" value="1"/>
</dbReference>
<dbReference type="GO" id="GO:0015995">
    <property type="term" value="P:chlorophyll biosynthetic process"/>
    <property type="evidence" value="ECO:0007669"/>
    <property type="project" value="UniProtKB-UniPathway"/>
</dbReference>